<evidence type="ECO:0000313" key="3">
    <source>
        <dbReference type="Proteomes" id="UP001172082"/>
    </source>
</evidence>
<keyword evidence="1" id="KW-1133">Transmembrane helix</keyword>
<feature type="transmembrane region" description="Helical" evidence="1">
    <location>
        <begin position="197"/>
        <end position="216"/>
    </location>
</feature>
<dbReference type="SUPFAM" id="SSF53335">
    <property type="entry name" value="S-adenosyl-L-methionine-dependent methyltransferases"/>
    <property type="match status" value="1"/>
</dbReference>
<keyword evidence="3" id="KW-1185">Reference proteome</keyword>
<evidence type="ECO:0000256" key="1">
    <source>
        <dbReference type="SAM" id="Phobius"/>
    </source>
</evidence>
<sequence length="282" mass="32714">MRYEDNPKSIKFYVKRFLHANKNFFKGKNVIDFPAGNGITSRILRDIGANPVPMDLFPEYFEIEGIDCKRANILDGLPISNKQADALICQEGIEHFSDQFGALKEFNRVLKKDGILLITTPNYSNLRAKLSYLLSESERFNSIMPPNELDSIWMSDQKITNEIYFGHIFLIGIQKLRVLARLSGFKIKKYHFTRIKVTSVLLLPLFYPFILISNWISYKRNMRKHGDYNYSTKKMIYGEIYKLSINPKILVGGNLMVEFIKDQDHKDVAKGLRSKHKEFGIT</sequence>
<protein>
    <submittedName>
        <fullName evidence="2">Class I SAM-dependent methyltransferase</fullName>
        <ecNumber evidence="2">2.1.1.-</ecNumber>
    </submittedName>
</protein>
<organism evidence="2 3">
    <name type="scientific">Splendidivirga corallicola</name>
    <dbReference type="NCBI Taxonomy" id="3051826"/>
    <lineage>
        <taxon>Bacteria</taxon>
        <taxon>Pseudomonadati</taxon>
        <taxon>Bacteroidota</taxon>
        <taxon>Cytophagia</taxon>
        <taxon>Cytophagales</taxon>
        <taxon>Splendidivirgaceae</taxon>
        <taxon>Splendidivirga</taxon>
    </lineage>
</organism>
<dbReference type="Pfam" id="PF13489">
    <property type="entry name" value="Methyltransf_23"/>
    <property type="match status" value="1"/>
</dbReference>
<keyword evidence="2" id="KW-0489">Methyltransferase</keyword>
<keyword evidence="1" id="KW-0472">Membrane</keyword>
<name>A0ABT8KI36_9BACT</name>
<accession>A0ABT8KI36</accession>
<gene>
    <name evidence="2" type="ORF">QQ008_03380</name>
</gene>
<proteinExistence type="predicted"/>
<keyword evidence="2" id="KW-0808">Transferase</keyword>
<dbReference type="EC" id="2.1.1.-" evidence="2"/>
<comment type="caution">
    <text evidence="2">The sequence shown here is derived from an EMBL/GenBank/DDBJ whole genome shotgun (WGS) entry which is preliminary data.</text>
</comment>
<dbReference type="EMBL" id="JAUJEA010000001">
    <property type="protein sequence ID" value="MDN5200379.1"/>
    <property type="molecule type" value="Genomic_DNA"/>
</dbReference>
<dbReference type="GO" id="GO:0032259">
    <property type="term" value="P:methylation"/>
    <property type="evidence" value="ECO:0007669"/>
    <property type="project" value="UniProtKB-KW"/>
</dbReference>
<dbReference type="Proteomes" id="UP001172082">
    <property type="component" value="Unassembled WGS sequence"/>
</dbReference>
<dbReference type="GO" id="GO:0008168">
    <property type="term" value="F:methyltransferase activity"/>
    <property type="evidence" value="ECO:0007669"/>
    <property type="project" value="UniProtKB-KW"/>
</dbReference>
<keyword evidence="1" id="KW-0812">Transmembrane</keyword>
<evidence type="ECO:0000313" key="2">
    <source>
        <dbReference type="EMBL" id="MDN5200379.1"/>
    </source>
</evidence>
<dbReference type="CDD" id="cd02440">
    <property type="entry name" value="AdoMet_MTases"/>
    <property type="match status" value="1"/>
</dbReference>
<dbReference type="InterPro" id="IPR029063">
    <property type="entry name" value="SAM-dependent_MTases_sf"/>
</dbReference>
<reference evidence="2" key="1">
    <citation type="submission" date="2023-06" db="EMBL/GenBank/DDBJ databases">
        <title>Genomic of Parafulvivirga corallium.</title>
        <authorList>
            <person name="Wang G."/>
        </authorList>
    </citation>
    <scope>NUCLEOTIDE SEQUENCE</scope>
    <source>
        <strain evidence="2">BMA10</strain>
    </source>
</reference>
<dbReference type="Gene3D" id="3.40.50.150">
    <property type="entry name" value="Vaccinia Virus protein VP39"/>
    <property type="match status" value="1"/>
</dbReference>